<dbReference type="AlphaFoldDB" id="C6HC54"/>
<organism evidence="1 2">
    <name type="scientific">Ajellomyces capsulatus (strain H143)</name>
    <name type="common">Darling's disease fungus</name>
    <name type="synonym">Histoplasma capsulatum</name>
    <dbReference type="NCBI Taxonomy" id="544712"/>
    <lineage>
        <taxon>Eukaryota</taxon>
        <taxon>Fungi</taxon>
        <taxon>Dikarya</taxon>
        <taxon>Ascomycota</taxon>
        <taxon>Pezizomycotina</taxon>
        <taxon>Eurotiomycetes</taxon>
        <taxon>Eurotiomycetidae</taxon>
        <taxon>Onygenales</taxon>
        <taxon>Ajellomycetaceae</taxon>
        <taxon>Histoplasma</taxon>
    </lineage>
</organism>
<name>C6HC54_AJECH</name>
<reference evidence="2" key="1">
    <citation type="submission" date="2009-05" db="EMBL/GenBank/DDBJ databases">
        <title>The genome sequence of Ajellomyces capsulatus strain H143.</title>
        <authorList>
            <person name="Champion M."/>
            <person name="Cuomo C.A."/>
            <person name="Ma L.-J."/>
            <person name="Henn M.R."/>
            <person name="Sil A."/>
            <person name="Goldman B."/>
            <person name="Young S.K."/>
            <person name="Kodira C.D."/>
            <person name="Zeng Q."/>
            <person name="Koehrsen M."/>
            <person name="Alvarado L."/>
            <person name="Berlin A.M."/>
            <person name="Borenstein D."/>
            <person name="Chen Z."/>
            <person name="Engels R."/>
            <person name="Freedman E."/>
            <person name="Gellesch M."/>
            <person name="Goldberg J."/>
            <person name="Griggs A."/>
            <person name="Gujja S."/>
            <person name="Heiman D.I."/>
            <person name="Hepburn T.A."/>
            <person name="Howarth C."/>
            <person name="Jen D."/>
            <person name="Larson L."/>
            <person name="Lewis B."/>
            <person name="Mehta T."/>
            <person name="Park D."/>
            <person name="Pearson M."/>
            <person name="Roberts A."/>
            <person name="Saif S."/>
            <person name="Shea T.D."/>
            <person name="Shenoy N."/>
            <person name="Sisk P."/>
            <person name="Stolte C."/>
            <person name="Sykes S."/>
            <person name="Walk T."/>
            <person name="White J."/>
            <person name="Yandava C."/>
            <person name="Klein B."/>
            <person name="McEwen J.G."/>
            <person name="Puccia R."/>
            <person name="Goldman G.H."/>
            <person name="Felipe M.S."/>
            <person name="Nino-Vega G."/>
            <person name="San-Blas G."/>
            <person name="Taylor J.W."/>
            <person name="Mendoza L."/>
            <person name="Galagan J.E."/>
            <person name="Nusbaum C."/>
            <person name="Birren B.W."/>
        </authorList>
    </citation>
    <scope>NUCLEOTIDE SEQUENCE [LARGE SCALE GENOMIC DNA]</scope>
    <source>
        <strain evidence="2">H143</strain>
    </source>
</reference>
<dbReference type="OrthoDB" id="10376103at2759"/>
<dbReference type="HOGENOM" id="CLU_1969905_0_0_1"/>
<evidence type="ECO:0000313" key="1">
    <source>
        <dbReference type="EMBL" id="EER42144.1"/>
    </source>
</evidence>
<gene>
    <name evidence="1" type="ORF">HCDG_03603</name>
</gene>
<evidence type="ECO:0000313" key="2">
    <source>
        <dbReference type="Proteomes" id="UP000002624"/>
    </source>
</evidence>
<protein>
    <submittedName>
        <fullName evidence="1">Uncharacterized protein</fullName>
    </submittedName>
</protein>
<dbReference type="EMBL" id="GG692422">
    <property type="protein sequence ID" value="EER42144.1"/>
    <property type="molecule type" value="Genomic_DNA"/>
</dbReference>
<dbReference type="Proteomes" id="UP000002624">
    <property type="component" value="Unassembled WGS sequence"/>
</dbReference>
<sequence>MFVSMIVHIDELIEDPTIHTEHCSVCSYISIPRTMSRCTLEHGSCGRTDRVADNDQDKEPTCPSKDIANEYTQIAGKEDEASRAHTNDHGYREYDRKHLYALGRTPNLQKRTLVTSCIPQLNPFTLE</sequence>
<dbReference type="VEuPathDB" id="FungiDB:HCDG_03603"/>
<proteinExistence type="predicted"/>
<accession>C6HC54</accession>